<organism evidence="3 4">
    <name type="scientific">Plutella xylostella</name>
    <name type="common">Diamondback moth</name>
    <name type="synonym">Plutella maculipennis</name>
    <dbReference type="NCBI Taxonomy" id="51655"/>
    <lineage>
        <taxon>Eukaryota</taxon>
        <taxon>Metazoa</taxon>
        <taxon>Ecdysozoa</taxon>
        <taxon>Arthropoda</taxon>
        <taxon>Hexapoda</taxon>
        <taxon>Insecta</taxon>
        <taxon>Pterygota</taxon>
        <taxon>Neoptera</taxon>
        <taxon>Endopterygota</taxon>
        <taxon>Lepidoptera</taxon>
        <taxon>Glossata</taxon>
        <taxon>Ditrysia</taxon>
        <taxon>Yponomeutoidea</taxon>
        <taxon>Plutellidae</taxon>
        <taxon>Plutella</taxon>
    </lineage>
</organism>
<gene>
    <name evidence="3" type="ORF">JYU34_016207</name>
</gene>
<dbReference type="Pfam" id="PF06202">
    <property type="entry name" value="GDE_C"/>
    <property type="match status" value="1"/>
</dbReference>
<dbReference type="Pfam" id="PF14702">
    <property type="entry name" value="hGDE_central"/>
    <property type="match status" value="1"/>
</dbReference>
<evidence type="ECO:0000313" key="3">
    <source>
        <dbReference type="EMBL" id="KAG7299287.1"/>
    </source>
</evidence>
<dbReference type="SUPFAM" id="SSF48208">
    <property type="entry name" value="Six-hairpin glycosidases"/>
    <property type="match status" value="1"/>
</dbReference>
<comment type="caution">
    <text evidence="3">The sequence shown here is derived from an EMBL/GenBank/DDBJ whole genome shotgun (WGS) entry which is preliminary data.</text>
</comment>
<dbReference type="EMBL" id="JAHIBW010000022">
    <property type="protein sequence ID" value="KAG7299287.1"/>
    <property type="molecule type" value="Genomic_DNA"/>
</dbReference>
<evidence type="ECO:0000313" key="4">
    <source>
        <dbReference type="Proteomes" id="UP000823941"/>
    </source>
</evidence>
<name>A0ABQ7Q246_PLUXY</name>
<reference evidence="3 4" key="1">
    <citation type="submission" date="2021-06" db="EMBL/GenBank/DDBJ databases">
        <title>A haploid diamondback moth (Plutella xylostella L.) genome assembly resolves 31 chromosomes and identifies a diamide resistance mutation.</title>
        <authorList>
            <person name="Ward C.M."/>
            <person name="Perry K.D."/>
            <person name="Baker G."/>
            <person name="Powis K."/>
            <person name="Heckel D.G."/>
            <person name="Baxter S.W."/>
        </authorList>
    </citation>
    <scope>NUCLEOTIDE SEQUENCE [LARGE SCALE GENOMIC DNA]</scope>
    <source>
        <strain evidence="3 4">LV</strain>
        <tissue evidence="3">Single pupa</tissue>
    </source>
</reference>
<dbReference type="PANTHER" id="PTHR10569">
    <property type="entry name" value="GLYCOGEN DEBRANCHING ENZYME"/>
    <property type="match status" value="1"/>
</dbReference>
<sequence>MTAARRALNQLHQQLARDGYCESYVDQLDHDVLAVTRHHPRSRRSVIVVAYTAFSPPAPGARRRPPALRVPGRLLDVLLEAELRDAAPAPAPPAAVELLLAPVTHELWMQQHVPLANSAMVEAAAVEGDDTLVTFRELRPGSVLVLRVAPPAAAAAALRELAAPSLLQPFRDALRPLSLVDLNALLYRCEAEERAAGGGAYHVPGHGALVYAGLAGAGALLADAAARQDLAHPLAQHLRAGDWLAEHLASRLAREPALRAAGGALGAALAPVARLPRYLVPCYFERVAGAAARLAARAALARMSRWVRGGCSLTRALALTSVQLVGAVPGADLPPASPALPPPRPPVPAPTLSAGLPHFAVGYMRCWGRDTFIALPGLLLLPGRHAEARWLLLGFAAAARHGLLPNLLNGGAGARYNCRDAAWWWLRALQLYCDHVPDGYQILNEPVSRLFPTDESPPAPPGAADQPLQDVAQEILNRHFQGVVFRERDAGRGIDAHMTERGFTVALGVHPETGFPFGGNDANAGTWMDKMGSSEAAGTRGRPATPRDGSAVELVALAHATARWLQRAHAAGRYRHAGVARPPPAAAAWTWAQWAERIERHFERSFWVGAESGAGEARPDLVHRRLMYKDSVGASQPWADYQLRCNYVVAMAVSPALFHAAHARAALDTARRLLLGPLGLKTLDPDDWAYAGDYDNDNNSTDPKVAHGFNYHQGPEWGWVLGCYLRARLALGGAGAGGAAGGGAARAEVRAALGGAWAALQASPWRGVPELTQAGGQPCPHACPTQAWSSATLLETLYDLREAERSRALPASD</sequence>
<evidence type="ECO:0000259" key="1">
    <source>
        <dbReference type="Pfam" id="PF06202"/>
    </source>
</evidence>
<dbReference type="InterPro" id="IPR032788">
    <property type="entry name" value="AGL_central"/>
</dbReference>
<evidence type="ECO:0000259" key="2">
    <source>
        <dbReference type="Pfam" id="PF14702"/>
    </source>
</evidence>
<protein>
    <recommendedName>
        <fullName evidence="5">Glycogen debranching enzyme</fullName>
    </recommendedName>
</protein>
<accession>A0ABQ7Q246</accession>
<keyword evidence="4" id="KW-1185">Reference proteome</keyword>
<dbReference type="PANTHER" id="PTHR10569:SF2">
    <property type="entry name" value="GLYCOGEN DEBRANCHING ENZYME"/>
    <property type="match status" value="1"/>
</dbReference>
<proteinExistence type="predicted"/>
<dbReference type="Gene3D" id="1.50.10.10">
    <property type="match status" value="1"/>
</dbReference>
<dbReference type="InterPro" id="IPR032790">
    <property type="entry name" value="GDE_C"/>
</dbReference>
<dbReference type="InterPro" id="IPR012341">
    <property type="entry name" value="6hp_glycosidase-like_sf"/>
</dbReference>
<dbReference type="Proteomes" id="UP000823941">
    <property type="component" value="Chromosome 22"/>
</dbReference>
<evidence type="ECO:0008006" key="5">
    <source>
        <dbReference type="Google" id="ProtNLM"/>
    </source>
</evidence>
<dbReference type="InterPro" id="IPR008928">
    <property type="entry name" value="6-hairpin_glycosidase_sf"/>
</dbReference>
<dbReference type="InterPro" id="IPR010401">
    <property type="entry name" value="AGL/Gdb1"/>
</dbReference>
<feature type="domain" description="Glycogen debranching enzyme C-terminal" evidence="1">
    <location>
        <begin position="350"/>
        <end position="795"/>
    </location>
</feature>
<feature type="domain" description="Glycogen debranching enzyme central" evidence="2">
    <location>
        <begin position="2"/>
        <end position="252"/>
    </location>
</feature>